<dbReference type="Pfam" id="PF09335">
    <property type="entry name" value="VTT_dom"/>
    <property type="match status" value="1"/>
</dbReference>
<protein>
    <recommendedName>
        <fullName evidence="6">TVP38/TMEM64 family membrane protein</fullName>
    </recommendedName>
</protein>
<evidence type="ECO:0000313" key="9">
    <source>
        <dbReference type="Proteomes" id="UP000637074"/>
    </source>
</evidence>
<dbReference type="PANTHER" id="PTHR12677">
    <property type="entry name" value="GOLGI APPARATUS MEMBRANE PROTEIN TVP38-RELATED"/>
    <property type="match status" value="1"/>
</dbReference>
<evidence type="ECO:0000256" key="6">
    <source>
        <dbReference type="RuleBase" id="RU366058"/>
    </source>
</evidence>
<organism evidence="8 9">
    <name type="scientific">Neobacillus kokaensis</name>
    <dbReference type="NCBI Taxonomy" id="2759023"/>
    <lineage>
        <taxon>Bacteria</taxon>
        <taxon>Bacillati</taxon>
        <taxon>Bacillota</taxon>
        <taxon>Bacilli</taxon>
        <taxon>Bacillales</taxon>
        <taxon>Bacillaceae</taxon>
        <taxon>Neobacillus</taxon>
    </lineage>
</organism>
<comment type="subcellular location">
    <subcellularLocation>
        <location evidence="1 6">Cell membrane</location>
        <topology evidence="1 6">Multi-pass membrane protein</topology>
    </subcellularLocation>
</comment>
<name>A0ABQ3MVV0_9BACI</name>
<evidence type="ECO:0000256" key="4">
    <source>
        <dbReference type="ARBA" id="ARBA00022989"/>
    </source>
</evidence>
<comment type="similarity">
    <text evidence="6">Belongs to the TVP38/TMEM64 family.</text>
</comment>
<comment type="caution">
    <text evidence="8">The sequence shown here is derived from an EMBL/GenBank/DDBJ whole genome shotgun (WGS) entry which is preliminary data.</text>
</comment>
<keyword evidence="3 6" id="KW-0812">Transmembrane</keyword>
<evidence type="ECO:0000256" key="2">
    <source>
        <dbReference type="ARBA" id="ARBA00022475"/>
    </source>
</evidence>
<gene>
    <name evidence="8" type="primary">yqeD</name>
    <name evidence="8" type="ORF">AM1BK_03430</name>
</gene>
<proteinExistence type="inferred from homology"/>
<evidence type="ECO:0000256" key="5">
    <source>
        <dbReference type="ARBA" id="ARBA00023136"/>
    </source>
</evidence>
<evidence type="ECO:0000256" key="1">
    <source>
        <dbReference type="ARBA" id="ARBA00004651"/>
    </source>
</evidence>
<evidence type="ECO:0000259" key="7">
    <source>
        <dbReference type="Pfam" id="PF09335"/>
    </source>
</evidence>
<feature type="domain" description="VTT" evidence="7">
    <location>
        <begin position="53"/>
        <end position="171"/>
    </location>
</feature>
<feature type="transmembrane region" description="Helical" evidence="6">
    <location>
        <begin position="148"/>
        <end position="169"/>
    </location>
</feature>
<dbReference type="RefSeq" id="WP_191269067.1">
    <property type="nucleotide sequence ID" value="NZ_BNDS01000001.1"/>
</dbReference>
<feature type="transmembrane region" description="Helical" evidence="6">
    <location>
        <begin position="72"/>
        <end position="90"/>
    </location>
</feature>
<feature type="transmembrane region" description="Helical" evidence="6">
    <location>
        <begin position="120"/>
        <end position="141"/>
    </location>
</feature>
<dbReference type="EMBL" id="BNDS01000001">
    <property type="protein sequence ID" value="GHH96800.1"/>
    <property type="molecule type" value="Genomic_DNA"/>
</dbReference>
<evidence type="ECO:0000313" key="8">
    <source>
        <dbReference type="EMBL" id="GHH96800.1"/>
    </source>
</evidence>
<reference evidence="8 9" key="1">
    <citation type="journal article" date="2022" name="Int. J. Syst. Evol. Microbiol.">
        <title>Neobacillus kokaensis sp. nov., isolated from soil.</title>
        <authorList>
            <person name="Yuki K."/>
            <person name="Matsubara H."/>
            <person name="Yamaguchi S."/>
        </authorList>
    </citation>
    <scope>NUCLEOTIDE SEQUENCE [LARGE SCALE GENOMIC DNA]</scope>
    <source>
        <strain evidence="8 9">LOB 377</strain>
    </source>
</reference>
<keyword evidence="2 6" id="KW-1003">Cell membrane</keyword>
<sequence>MFKRIVSIIIFLLIIVVGLFQKDPLLQVIKEGGTLSIAISMLLVAICVFFPVIPFPVLAGVIGAVFGTAQGVVISLTGAMAGTMGLYLLSRYGFRDFAQEKLQKYPKVQEYEKLLTRNSFLAILTCRLIPIIPAPVVNIICGLSHVKWVTFFAASTLGKIPNILILSYAGASFNENKLYSFGLYGVYLLILFLINLVIVYRRMEKKSSN</sequence>
<dbReference type="PANTHER" id="PTHR12677:SF59">
    <property type="entry name" value="GOLGI APPARATUS MEMBRANE PROTEIN TVP38-RELATED"/>
    <property type="match status" value="1"/>
</dbReference>
<dbReference type="Proteomes" id="UP000637074">
    <property type="component" value="Unassembled WGS sequence"/>
</dbReference>
<feature type="transmembrane region" description="Helical" evidence="6">
    <location>
        <begin position="37"/>
        <end position="65"/>
    </location>
</feature>
<accession>A0ABQ3MVV0</accession>
<dbReference type="InterPro" id="IPR032816">
    <property type="entry name" value="VTT_dom"/>
</dbReference>
<keyword evidence="9" id="KW-1185">Reference proteome</keyword>
<dbReference type="InterPro" id="IPR015414">
    <property type="entry name" value="TMEM64"/>
</dbReference>
<evidence type="ECO:0000256" key="3">
    <source>
        <dbReference type="ARBA" id="ARBA00022692"/>
    </source>
</evidence>
<keyword evidence="4 6" id="KW-1133">Transmembrane helix</keyword>
<feature type="transmembrane region" description="Helical" evidence="6">
    <location>
        <begin position="181"/>
        <end position="200"/>
    </location>
</feature>
<keyword evidence="5 6" id="KW-0472">Membrane</keyword>